<dbReference type="GO" id="GO:0019363">
    <property type="term" value="P:pyridine nucleotide biosynthetic process"/>
    <property type="evidence" value="ECO:0007669"/>
    <property type="project" value="UniProtKB-KW"/>
</dbReference>
<dbReference type="CDD" id="cd00431">
    <property type="entry name" value="cysteine_hydrolases"/>
    <property type="match status" value="1"/>
</dbReference>
<keyword evidence="3" id="KW-0479">Metal-binding</keyword>
<evidence type="ECO:0000256" key="4">
    <source>
        <dbReference type="ARBA" id="ARBA00022801"/>
    </source>
</evidence>
<accession>A0A419SW30</accession>
<comment type="caution">
    <text evidence="9">The sequence shown here is derived from an EMBL/GenBank/DDBJ whole genome shotgun (WGS) entry which is preliminary data.</text>
</comment>
<dbReference type="InterPro" id="IPR000868">
    <property type="entry name" value="Isochorismatase-like_dom"/>
</dbReference>
<evidence type="ECO:0000313" key="10">
    <source>
        <dbReference type="Proteomes" id="UP000284277"/>
    </source>
</evidence>
<comment type="similarity">
    <text evidence="1">Belongs to the isochorismatase family.</text>
</comment>
<dbReference type="GO" id="GO:0008936">
    <property type="term" value="F:nicotinamidase activity"/>
    <property type="evidence" value="ECO:0007669"/>
    <property type="project" value="UniProtKB-EC"/>
</dbReference>
<feature type="domain" description="Isochorismatase-like" evidence="8">
    <location>
        <begin position="4"/>
        <end position="163"/>
    </location>
</feature>
<proteinExistence type="inferred from homology"/>
<dbReference type="EC" id="3.5.1.19" evidence="6"/>
<dbReference type="InterPro" id="IPR036380">
    <property type="entry name" value="Isochorismatase-like_sf"/>
</dbReference>
<sequence>MKRLLVVVDMQNDFIDGSLGTLEALNIVPKVKKKIEEYLALDDEVVFTLDTHEENYLETQEGKNLPVLHCARGSNGWELHDSLKSYKGERFEKNTFGSEELGVFIKDKGYDSIELIGLCTDICVISNALLLKAFEPEIPIRVDSSCCAGVTPKSHENALNAMKICHIEVF</sequence>
<name>A0A419SW30_9FIRM</name>
<evidence type="ECO:0000256" key="1">
    <source>
        <dbReference type="ARBA" id="ARBA00006336"/>
    </source>
</evidence>
<evidence type="ECO:0000256" key="7">
    <source>
        <dbReference type="ARBA" id="ARBA00043224"/>
    </source>
</evidence>
<dbReference type="PANTHER" id="PTHR11080">
    <property type="entry name" value="PYRAZINAMIDASE/NICOTINAMIDASE"/>
    <property type="match status" value="1"/>
</dbReference>
<dbReference type="Proteomes" id="UP000284277">
    <property type="component" value="Unassembled WGS sequence"/>
</dbReference>
<dbReference type="GO" id="GO:0046872">
    <property type="term" value="F:metal ion binding"/>
    <property type="evidence" value="ECO:0007669"/>
    <property type="project" value="UniProtKB-KW"/>
</dbReference>
<dbReference type="RefSeq" id="WP_120198260.1">
    <property type="nucleotide sequence ID" value="NZ_MCIA01000032.1"/>
</dbReference>
<dbReference type="SUPFAM" id="SSF52499">
    <property type="entry name" value="Isochorismatase-like hydrolases"/>
    <property type="match status" value="1"/>
</dbReference>
<reference evidence="9 10" key="1">
    <citation type="submission" date="2016-08" db="EMBL/GenBank/DDBJ databases">
        <title>A new outlook on sporulation: Clostridium algidixylanolyticum.</title>
        <authorList>
            <person name="Poppleton D.I."/>
            <person name="Gribaldo S."/>
        </authorList>
    </citation>
    <scope>NUCLEOTIDE SEQUENCE [LARGE SCALE GENOMIC DNA]</scope>
    <source>
        <strain evidence="9 10">SPL73</strain>
    </source>
</reference>
<dbReference type="EMBL" id="MCIA01000032">
    <property type="protein sequence ID" value="RKD29427.1"/>
    <property type="molecule type" value="Genomic_DNA"/>
</dbReference>
<dbReference type="Gene3D" id="3.40.50.850">
    <property type="entry name" value="Isochorismatase-like"/>
    <property type="match status" value="1"/>
</dbReference>
<comment type="pathway">
    <text evidence="5">Cofactor biosynthesis; nicotinate biosynthesis; nicotinate from nicotinamide: step 1/1.</text>
</comment>
<dbReference type="OrthoDB" id="9796485at2"/>
<dbReference type="PANTHER" id="PTHR11080:SF2">
    <property type="entry name" value="LD05707P"/>
    <property type="match status" value="1"/>
</dbReference>
<dbReference type="Pfam" id="PF00857">
    <property type="entry name" value="Isochorismatase"/>
    <property type="match status" value="1"/>
</dbReference>
<keyword evidence="2" id="KW-0662">Pyridine nucleotide biosynthesis</keyword>
<dbReference type="InterPro" id="IPR052347">
    <property type="entry name" value="Isochorismatase_Nicotinamidase"/>
</dbReference>
<evidence type="ECO:0000256" key="5">
    <source>
        <dbReference type="ARBA" id="ARBA00037900"/>
    </source>
</evidence>
<evidence type="ECO:0000256" key="2">
    <source>
        <dbReference type="ARBA" id="ARBA00022642"/>
    </source>
</evidence>
<keyword evidence="10" id="KW-1185">Reference proteome</keyword>
<evidence type="ECO:0000256" key="3">
    <source>
        <dbReference type="ARBA" id="ARBA00022723"/>
    </source>
</evidence>
<protein>
    <recommendedName>
        <fullName evidence="6">nicotinamidase</fullName>
        <ecNumber evidence="6">3.5.1.19</ecNumber>
    </recommendedName>
    <alternativeName>
        <fullName evidence="7">Nicotinamide deamidase</fullName>
    </alternativeName>
</protein>
<evidence type="ECO:0000256" key="6">
    <source>
        <dbReference type="ARBA" id="ARBA00039017"/>
    </source>
</evidence>
<organism evidence="9 10">
    <name type="scientific">Lacrimispora algidixylanolytica</name>
    <dbReference type="NCBI Taxonomy" id="94868"/>
    <lineage>
        <taxon>Bacteria</taxon>
        <taxon>Bacillati</taxon>
        <taxon>Bacillota</taxon>
        <taxon>Clostridia</taxon>
        <taxon>Lachnospirales</taxon>
        <taxon>Lachnospiraceae</taxon>
        <taxon>Lacrimispora</taxon>
    </lineage>
</organism>
<dbReference type="AlphaFoldDB" id="A0A419SW30"/>
<keyword evidence="4" id="KW-0378">Hydrolase</keyword>
<evidence type="ECO:0000259" key="8">
    <source>
        <dbReference type="Pfam" id="PF00857"/>
    </source>
</evidence>
<evidence type="ECO:0000313" key="9">
    <source>
        <dbReference type="EMBL" id="RKD29427.1"/>
    </source>
</evidence>
<gene>
    <name evidence="9" type="ORF">BET01_08775</name>
</gene>